<dbReference type="AlphaFoldDB" id="A0AAD5TF29"/>
<protein>
    <submittedName>
        <fullName evidence="2">Uncharacterized protein</fullName>
    </submittedName>
</protein>
<feature type="compositionally biased region" description="Low complexity" evidence="1">
    <location>
        <begin position="169"/>
        <end position="183"/>
    </location>
</feature>
<name>A0AAD5TF29_9FUNG</name>
<feature type="compositionally biased region" description="Polar residues" evidence="1">
    <location>
        <begin position="194"/>
        <end position="204"/>
    </location>
</feature>
<evidence type="ECO:0000313" key="2">
    <source>
        <dbReference type="EMBL" id="KAJ3174472.1"/>
    </source>
</evidence>
<gene>
    <name evidence="2" type="ORF">HDU87_007165</name>
</gene>
<sequence>MPPKYYPPIVDGNGRKLICRECLKLVDDDASTFQHHCRKLCEPWRNARKQNPPPQIATHPKFDRKTFAYYCNLCTPLYAGHGRFAGCFKEIYDQARHEWKKHKVYQGDPIPEPVEAPVKPSVRMRRAGPAAVAGSASTKDEPVDSDTKSPTTTTKSKPKPKSKLKSIKTKSSSTAGSSSKQSKLPSEKKRHNAQRLTSPLSPSDESLWIPSTKKADEYDPLSPPFDPDMDTQAWMPGDSARPSSEDDDDSEDDSDDNSESDSSYSNPYNLPDKLSDPSEEESEEKDGDEDDDDDDTVNRLPGGIWTPNFWKPAKIKLLPPRLTFPYHRHGSAYDNGHNGISTGVLGGGNFQLNASPAPAAGVTTAASSSNSPIPTSADVVPRTPRWSAWSSPLASAPSPSAASVASLPPQMPSMMMPPASPGKRKSPSPETNNSNSAILQPSKRRAQPSM</sequence>
<organism evidence="2 3">
    <name type="scientific">Geranomyces variabilis</name>
    <dbReference type="NCBI Taxonomy" id="109894"/>
    <lineage>
        <taxon>Eukaryota</taxon>
        <taxon>Fungi</taxon>
        <taxon>Fungi incertae sedis</taxon>
        <taxon>Chytridiomycota</taxon>
        <taxon>Chytridiomycota incertae sedis</taxon>
        <taxon>Chytridiomycetes</taxon>
        <taxon>Spizellomycetales</taxon>
        <taxon>Powellomycetaceae</taxon>
        <taxon>Geranomyces</taxon>
    </lineage>
</organism>
<accession>A0AAD5TF29</accession>
<keyword evidence="3" id="KW-1185">Reference proteome</keyword>
<feature type="compositionally biased region" description="Polar residues" evidence="1">
    <location>
        <begin position="364"/>
        <end position="374"/>
    </location>
</feature>
<feature type="compositionally biased region" description="Acidic residues" evidence="1">
    <location>
        <begin position="245"/>
        <end position="259"/>
    </location>
</feature>
<feature type="compositionally biased region" description="Basic and acidic residues" evidence="1">
    <location>
        <begin position="138"/>
        <end position="147"/>
    </location>
</feature>
<dbReference type="Proteomes" id="UP001212152">
    <property type="component" value="Unassembled WGS sequence"/>
</dbReference>
<feature type="compositionally biased region" description="Polar residues" evidence="1">
    <location>
        <begin position="428"/>
        <end position="439"/>
    </location>
</feature>
<feature type="compositionally biased region" description="Low complexity" evidence="1">
    <location>
        <begin position="384"/>
        <end position="417"/>
    </location>
</feature>
<evidence type="ECO:0000313" key="3">
    <source>
        <dbReference type="Proteomes" id="UP001212152"/>
    </source>
</evidence>
<evidence type="ECO:0000256" key="1">
    <source>
        <dbReference type="SAM" id="MobiDB-lite"/>
    </source>
</evidence>
<proteinExistence type="predicted"/>
<comment type="caution">
    <text evidence="2">The sequence shown here is derived from an EMBL/GenBank/DDBJ whole genome shotgun (WGS) entry which is preliminary data.</text>
</comment>
<feature type="compositionally biased region" description="Basic residues" evidence="1">
    <location>
        <begin position="156"/>
        <end position="168"/>
    </location>
</feature>
<reference evidence="2" key="1">
    <citation type="submission" date="2020-05" db="EMBL/GenBank/DDBJ databases">
        <title>Phylogenomic resolution of chytrid fungi.</title>
        <authorList>
            <person name="Stajich J.E."/>
            <person name="Amses K."/>
            <person name="Simmons R."/>
            <person name="Seto K."/>
            <person name="Myers J."/>
            <person name="Bonds A."/>
            <person name="Quandt C.A."/>
            <person name="Barry K."/>
            <person name="Liu P."/>
            <person name="Grigoriev I."/>
            <person name="Longcore J.E."/>
            <person name="James T.Y."/>
        </authorList>
    </citation>
    <scope>NUCLEOTIDE SEQUENCE</scope>
    <source>
        <strain evidence="2">JEL0379</strain>
    </source>
</reference>
<feature type="region of interest" description="Disordered" evidence="1">
    <location>
        <begin position="107"/>
        <end position="308"/>
    </location>
</feature>
<dbReference type="EMBL" id="JADGJQ010000065">
    <property type="protein sequence ID" value="KAJ3174472.1"/>
    <property type="molecule type" value="Genomic_DNA"/>
</dbReference>
<feature type="region of interest" description="Disordered" evidence="1">
    <location>
        <begin position="360"/>
        <end position="450"/>
    </location>
</feature>
<feature type="compositionally biased region" description="Acidic residues" evidence="1">
    <location>
        <begin position="277"/>
        <end position="295"/>
    </location>
</feature>